<evidence type="ECO:0000313" key="2">
    <source>
        <dbReference type="EMBL" id="MDN4166529.1"/>
    </source>
</evidence>
<proteinExistence type="predicted"/>
<feature type="domain" description="ABM" evidence="1">
    <location>
        <begin position="2"/>
        <end position="93"/>
    </location>
</feature>
<dbReference type="GO" id="GO:0004497">
    <property type="term" value="F:monooxygenase activity"/>
    <property type="evidence" value="ECO:0007669"/>
    <property type="project" value="UniProtKB-KW"/>
</dbReference>
<keyword evidence="2" id="KW-0503">Monooxygenase</keyword>
<accession>A0ABT8F8F7</accession>
<dbReference type="InterPro" id="IPR011008">
    <property type="entry name" value="Dimeric_a/b-barrel"/>
</dbReference>
<evidence type="ECO:0000313" key="3">
    <source>
        <dbReference type="Proteomes" id="UP001168552"/>
    </source>
</evidence>
<dbReference type="PROSITE" id="PS51725">
    <property type="entry name" value="ABM"/>
    <property type="match status" value="1"/>
</dbReference>
<reference evidence="2" key="1">
    <citation type="submission" date="2023-06" db="EMBL/GenBank/DDBJ databases">
        <title>Cytophagales bacterium Strain LB-30, isolated from soil.</title>
        <authorList>
            <person name="Liu B."/>
        </authorList>
    </citation>
    <scope>NUCLEOTIDE SEQUENCE</scope>
    <source>
        <strain evidence="2">LB-30</strain>
    </source>
</reference>
<dbReference type="Gene3D" id="3.30.70.100">
    <property type="match status" value="1"/>
</dbReference>
<gene>
    <name evidence="2" type="ORF">QWY31_13550</name>
</gene>
<dbReference type="RefSeq" id="WP_320005066.1">
    <property type="nucleotide sequence ID" value="NZ_JAUHJS010000007.1"/>
</dbReference>
<dbReference type="SUPFAM" id="SSF54909">
    <property type="entry name" value="Dimeric alpha+beta barrel"/>
    <property type="match status" value="1"/>
</dbReference>
<dbReference type="Proteomes" id="UP001168552">
    <property type="component" value="Unassembled WGS sequence"/>
</dbReference>
<keyword evidence="2" id="KW-0560">Oxidoreductase</keyword>
<keyword evidence="3" id="KW-1185">Reference proteome</keyword>
<comment type="caution">
    <text evidence="2">The sequence shown here is derived from an EMBL/GenBank/DDBJ whole genome shotgun (WGS) entry which is preliminary data.</text>
</comment>
<evidence type="ECO:0000259" key="1">
    <source>
        <dbReference type="PROSITE" id="PS51725"/>
    </source>
</evidence>
<dbReference type="EMBL" id="JAUHJS010000007">
    <property type="protein sequence ID" value="MDN4166529.1"/>
    <property type="molecule type" value="Genomic_DNA"/>
</dbReference>
<dbReference type="Pfam" id="PF03992">
    <property type="entry name" value="ABM"/>
    <property type="match status" value="1"/>
</dbReference>
<organism evidence="2 3">
    <name type="scientific">Shiella aurantiaca</name>
    <dbReference type="NCBI Taxonomy" id="3058365"/>
    <lineage>
        <taxon>Bacteria</taxon>
        <taxon>Pseudomonadati</taxon>
        <taxon>Bacteroidota</taxon>
        <taxon>Cytophagia</taxon>
        <taxon>Cytophagales</taxon>
        <taxon>Shiellaceae</taxon>
        <taxon>Shiella</taxon>
    </lineage>
</organism>
<protein>
    <submittedName>
        <fullName evidence="2">Antibiotic biosynthesis monooxygenase family protein</fullName>
    </submittedName>
</protein>
<sequence>MIVRIVRMTFQEDKVKDFLQLFNETKERIRHFEGCQHLTLLQDAHKPHIFSTYSHWESEQDLNKYRDSALFGEVWPATKALFADKPLAFSSTIHTKME</sequence>
<dbReference type="InterPro" id="IPR007138">
    <property type="entry name" value="ABM_dom"/>
</dbReference>
<name>A0ABT8F8F7_9BACT</name>